<keyword evidence="6" id="KW-0106">Calcium</keyword>
<feature type="active site" evidence="5">
    <location>
        <position position="222"/>
    </location>
</feature>
<dbReference type="GO" id="GO:0044322">
    <property type="term" value="C:endoplasmic reticulum quality control compartment"/>
    <property type="evidence" value="ECO:0007669"/>
    <property type="project" value="GOC"/>
</dbReference>
<comment type="cofactor">
    <cofactor evidence="6">
        <name>Ca(2+)</name>
        <dbReference type="ChEBI" id="CHEBI:29108"/>
    </cofactor>
</comment>
<dbReference type="InterPro" id="IPR036026">
    <property type="entry name" value="Seven-hairpin_glycosidases"/>
</dbReference>
<dbReference type="InterPro" id="IPR012341">
    <property type="entry name" value="6hp_glycosidase-like_sf"/>
</dbReference>
<evidence type="ECO:0000313" key="9">
    <source>
        <dbReference type="EMBL" id="NDV29799.1"/>
    </source>
</evidence>
<keyword evidence="7" id="KW-0378">Hydrolase</keyword>
<dbReference type="PANTHER" id="PTHR45679">
    <property type="entry name" value="ER DEGRADATION-ENHANCING ALPHA-MANNOSIDASE-LIKE PROTEIN 2"/>
    <property type="match status" value="1"/>
</dbReference>
<dbReference type="InterPro" id="IPR044674">
    <property type="entry name" value="EDEM1/2/3"/>
</dbReference>
<sequence>MFMHAYQNYMLYAFPADEIKPISCVGRHNEGRGTLDDVLGEYALTLIDSMSTMVVMGEFDDFEEAVRLTIERVDFRNNVTVSVFESTIRVVGGLLSAHLLAEEFKMIPWYNGELLYKAQDLVDRLLPAFNTLTGIPYQRVNLIYGVNPKEVTFTCTSCAGTLVMEFELLSRLLGDDKYKIAAKKAITALWERRSGIGLFGNTIDVHTGVWREPDSSVGAGIDSFYEYLLKSYLFFNNEEHYKMFNESYSRVMLFVNHDNWYPVVNMNTGDTRYTWTDSLSAFWPGLQVLYGDVDFAKAAHIKYFALWLRYGGIPERFDYIRSIAIHGINNYPLRPEFVESTYLLYRATMDPWYLEVGKTILDTLQQYRVRCGYASLTDVETKQMEDRMDSFFLSETSKYLYLLFDNHNFLHKKDWLFTTEGHPLPMNLPWHKKSKIKVLDKCKNPKKPSKPQDYSSYIPKDPTISQPISLVSEAPPPPMVKFVVSGIERTTLTNIILTEVPSTNEVIVNKDIYGQMALFGPRITSPLSFEGIVADPLEGCSLNNPLQMPGKVVLMKRGRCLFREKVLNAQKAGATAVIIANDDPYGVFTMGTHDDVDLQISIPALMVTRADGQVLLSLMKSRMLQLIEISPLVRGEGSPSAGSTPPANTTLQLTVFDFAGYNPAPRLGSIPHGHSLAFVNENSIIFSLDGQNVDYTNKKVEFTFMDKGKLDFYRETKILKHEYKKPKPT</sequence>
<dbReference type="SUPFAM" id="SSF48225">
    <property type="entry name" value="Seven-hairpin glycosidases"/>
    <property type="match status" value="1"/>
</dbReference>
<feature type="active site" description="Proton donor" evidence="5">
    <location>
        <position position="315"/>
    </location>
</feature>
<evidence type="ECO:0000256" key="4">
    <source>
        <dbReference type="ARBA" id="ARBA00023180"/>
    </source>
</evidence>
<dbReference type="GO" id="GO:0005975">
    <property type="term" value="P:carbohydrate metabolic process"/>
    <property type="evidence" value="ECO:0007669"/>
    <property type="project" value="InterPro"/>
</dbReference>
<proteinExistence type="inferred from homology"/>
<dbReference type="EC" id="3.2.1.-" evidence="7"/>
<evidence type="ECO:0000256" key="1">
    <source>
        <dbReference type="ARBA" id="ARBA00004240"/>
    </source>
</evidence>
<dbReference type="AlphaFoldDB" id="A0A6B2KYH5"/>
<dbReference type="Pfam" id="PF02225">
    <property type="entry name" value="PA"/>
    <property type="match status" value="1"/>
</dbReference>
<protein>
    <recommendedName>
        <fullName evidence="7">alpha-1,2-Mannosidase</fullName>
        <ecNumber evidence="7">3.2.1.-</ecNumber>
    </recommendedName>
</protein>
<name>A0A6B2KYH5_9EUKA</name>
<reference evidence="9" key="1">
    <citation type="journal article" date="2020" name="J. Eukaryot. Microbiol.">
        <title>De novo Sequencing, Assembly and Annotation of the Transcriptome for the Free-Living Testate Amoeba Arcella intermedia.</title>
        <authorList>
            <person name="Ribeiro G.M."/>
            <person name="Porfirio-Sousa A.L."/>
            <person name="Maurer-Alcala X.X."/>
            <person name="Katz L.A."/>
            <person name="Lahr D.J.G."/>
        </authorList>
    </citation>
    <scope>NUCLEOTIDE SEQUENCE</scope>
</reference>
<dbReference type="EMBL" id="GIBP01000830">
    <property type="protein sequence ID" value="NDV29799.1"/>
    <property type="molecule type" value="Transcribed_RNA"/>
</dbReference>
<keyword evidence="4" id="KW-0325">Glycoprotein</keyword>
<dbReference type="PRINTS" id="PR00747">
    <property type="entry name" value="GLYHDRLASE47"/>
</dbReference>
<evidence type="ECO:0000259" key="8">
    <source>
        <dbReference type="Pfam" id="PF02225"/>
    </source>
</evidence>
<comment type="similarity">
    <text evidence="2 7">Belongs to the glycosyl hydrolase 47 family.</text>
</comment>
<feature type="domain" description="PA" evidence="8">
    <location>
        <begin position="533"/>
        <end position="615"/>
    </location>
</feature>
<keyword evidence="7" id="KW-0326">Glycosidase</keyword>
<dbReference type="Gene3D" id="3.50.30.30">
    <property type="match status" value="1"/>
</dbReference>
<dbReference type="GO" id="GO:0016020">
    <property type="term" value="C:membrane"/>
    <property type="evidence" value="ECO:0007669"/>
    <property type="project" value="InterPro"/>
</dbReference>
<dbReference type="InterPro" id="IPR001382">
    <property type="entry name" value="Glyco_hydro_47"/>
</dbReference>
<accession>A0A6B2KYH5</accession>
<dbReference type="GO" id="GO:0005509">
    <property type="term" value="F:calcium ion binding"/>
    <property type="evidence" value="ECO:0007669"/>
    <property type="project" value="InterPro"/>
</dbReference>
<evidence type="ECO:0000256" key="3">
    <source>
        <dbReference type="ARBA" id="ARBA00022824"/>
    </source>
</evidence>
<evidence type="ECO:0000256" key="5">
    <source>
        <dbReference type="PIRSR" id="PIRSR601382-1"/>
    </source>
</evidence>
<feature type="active site" description="Proton donor" evidence="5">
    <location>
        <position position="85"/>
    </location>
</feature>
<dbReference type="SUPFAM" id="SSF52025">
    <property type="entry name" value="PA domain"/>
    <property type="match status" value="1"/>
</dbReference>
<dbReference type="Pfam" id="PF01532">
    <property type="entry name" value="Glyco_hydro_47"/>
    <property type="match status" value="1"/>
</dbReference>
<dbReference type="Gene3D" id="1.50.10.10">
    <property type="match status" value="1"/>
</dbReference>
<dbReference type="InterPro" id="IPR046450">
    <property type="entry name" value="PA_dom_sf"/>
</dbReference>
<feature type="active site" evidence="5">
    <location>
        <position position="336"/>
    </location>
</feature>
<feature type="binding site" evidence="6">
    <location>
        <position position="419"/>
    </location>
    <ligand>
        <name>Ca(2+)</name>
        <dbReference type="ChEBI" id="CHEBI:29108"/>
    </ligand>
</feature>
<comment type="subcellular location">
    <subcellularLocation>
        <location evidence="1">Endoplasmic reticulum</location>
    </subcellularLocation>
</comment>
<dbReference type="InterPro" id="IPR003137">
    <property type="entry name" value="PA_domain"/>
</dbReference>
<evidence type="ECO:0000256" key="7">
    <source>
        <dbReference type="RuleBase" id="RU361193"/>
    </source>
</evidence>
<keyword evidence="6" id="KW-0479">Metal-binding</keyword>
<dbReference type="GO" id="GO:1904380">
    <property type="term" value="P:endoplasmic reticulum mannose trimming"/>
    <property type="evidence" value="ECO:0007669"/>
    <property type="project" value="InterPro"/>
</dbReference>
<evidence type="ECO:0000256" key="2">
    <source>
        <dbReference type="ARBA" id="ARBA00007658"/>
    </source>
</evidence>
<evidence type="ECO:0000256" key="6">
    <source>
        <dbReference type="PIRSR" id="PIRSR601382-2"/>
    </source>
</evidence>
<keyword evidence="3" id="KW-0256">Endoplasmic reticulum</keyword>
<organism evidence="9">
    <name type="scientific">Arcella intermedia</name>
    <dbReference type="NCBI Taxonomy" id="1963864"/>
    <lineage>
        <taxon>Eukaryota</taxon>
        <taxon>Amoebozoa</taxon>
        <taxon>Tubulinea</taxon>
        <taxon>Elardia</taxon>
        <taxon>Arcellinida</taxon>
        <taxon>Sphaerothecina</taxon>
        <taxon>Arcellidae</taxon>
        <taxon>Arcella</taxon>
    </lineage>
</organism>
<dbReference type="GO" id="GO:0004571">
    <property type="term" value="F:mannosyl-oligosaccharide 1,2-alpha-mannosidase activity"/>
    <property type="evidence" value="ECO:0007669"/>
    <property type="project" value="InterPro"/>
</dbReference>
<dbReference type="PANTHER" id="PTHR45679:SF5">
    <property type="entry name" value="ER DEGRADATION-ENHANCING ALPHA-MANNOSIDASE-LIKE PROTEIN 1"/>
    <property type="match status" value="1"/>
</dbReference>
<dbReference type="CDD" id="cd00538">
    <property type="entry name" value="PA"/>
    <property type="match status" value="1"/>
</dbReference>